<keyword evidence="1" id="KW-0472">Membrane</keyword>
<keyword evidence="1" id="KW-0812">Transmembrane</keyword>
<feature type="chain" id="PRO_5031518221" evidence="2">
    <location>
        <begin position="25"/>
        <end position="570"/>
    </location>
</feature>
<dbReference type="PANTHER" id="PTHR40940">
    <property type="entry name" value="PROTEIN BATD-RELATED"/>
    <property type="match status" value="1"/>
</dbReference>
<keyword evidence="5" id="KW-1185">Reference proteome</keyword>
<proteinExistence type="predicted"/>
<dbReference type="Pfam" id="PF25607">
    <property type="entry name" value="DUF7939"/>
    <property type="match status" value="1"/>
</dbReference>
<organism evidence="4 5">
    <name type="scientific">Sediminihaliea albiluteola</name>
    <dbReference type="NCBI Taxonomy" id="2758564"/>
    <lineage>
        <taxon>Bacteria</taxon>
        <taxon>Pseudomonadati</taxon>
        <taxon>Pseudomonadota</taxon>
        <taxon>Gammaproteobacteria</taxon>
        <taxon>Cellvibrionales</taxon>
        <taxon>Halieaceae</taxon>
        <taxon>Sediminihaliea</taxon>
    </lineage>
</organism>
<evidence type="ECO:0000256" key="1">
    <source>
        <dbReference type="SAM" id="Phobius"/>
    </source>
</evidence>
<feature type="transmembrane region" description="Helical" evidence="1">
    <location>
        <begin position="420"/>
        <end position="441"/>
    </location>
</feature>
<evidence type="ECO:0000313" key="4">
    <source>
        <dbReference type="EMBL" id="MBA6411982.1"/>
    </source>
</evidence>
<evidence type="ECO:0000256" key="2">
    <source>
        <dbReference type="SAM" id="SignalP"/>
    </source>
</evidence>
<dbReference type="RefSeq" id="WP_182168817.1">
    <property type="nucleotide sequence ID" value="NZ_JACFXU010000013.1"/>
</dbReference>
<name>A0A7W2YIF0_9GAMM</name>
<dbReference type="PANTHER" id="PTHR40940:SF1">
    <property type="entry name" value="PROTEIN BATD"/>
    <property type="match status" value="1"/>
</dbReference>
<keyword evidence="1" id="KW-1133">Transmembrane helix</keyword>
<dbReference type="EMBL" id="JACFXU010000013">
    <property type="protein sequence ID" value="MBA6411982.1"/>
    <property type="molecule type" value="Genomic_DNA"/>
</dbReference>
<keyword evidence="2" id="KW-0732">Signal</keyword>
<dbReference type="InterPro" id="IPR025738">
    <property type="entry name" value="BatD"/>
</dbReference>
<dbReference type="InterPro" id="IPR057699">
    <property type="entry name" value="DUF7939"/>
</dbReference>
<dbReference type="Proteomes" id="UP000539350">
    <property type="component" value="Unassembled WGS sequence"/>
</dbReference>
<reference evidence="4 5" key="1">
    <citation type="submission" date="2020-07" db="EMBL/GenBank/DDBJ databases">
        <title>Halieaceae bacterium, F7430, whole genome shotgun sequencing project.</title>
        <authorList>
            <person name="Jiang S."/>
            <person name="Liu Z.W."/>
            <person name="Du Z.J."/>
        </authorList>
    </citation>
    <scope>NUCLEOTIDE SEQUENCE [LARGE SCALE GENOMIC DNA]</scope>
    <source>
        <strain evidence="4 5">F7430</strain>
    </source>
</reference>
<protein>
    <submittedName>
        <fullName evidence="4">Protein BatD</fullName>
    </submittedName>
</protein>
<comment type="caution">
    <text evidence="4">The sequence shown here is derived from an EMBL/GenBank/DDBJ whole genome shotgun (WGS) entry which is preliminary data.</text>
</comment>
<sequence length="570" mass="62231">MKVTGKRLYLYVLALLLLCSSAQAALEAQIDRHQVALGDTLRLVISATGNEDLGRIELSELEQDFSILQRSNNSSISIINGRRSQTRQLILDLSAKRVGTLQIPALSSGSARTNAISVEVSEPPELPGGDQAVVFEAEVDRESVYVQGQVLLTLRIQQSINLDSRSVTELKLDNAFVKELEQQSFQRNVNGRPWLVHEIRYAIFPEQSGTLEIPAQTFSAREALPQRSMFNRAQGRLVRRNSEALRIDVLPRPEDFPAQATWLPAKDLKIIERWSSPPEQLSAGESTTRSIQLVAEGLQGAQLPPVLFPSTAGLKYYPDQPEIMESELSTGLVGQRQDSAALVPTAAGNYHIPEIRIPWWDTEAGILREAVLAGRDISVSAAEGLSESSADGPDSLQVADPTVAIKTVAGGSAPASNQLLFWQALAISSSIGWLATLLWLWRSSKTKRVSPAQSLTRSASPANESSSYKKVLAACAANQAEKTRQALLLWAQHLYPQGPAPASLEEFAAHCGDHDFSNEIDRLNRQLYASDNSQWQGQDLATCVTALRKKIRGKSTAPAEQLSLYPSSGV</sequence>
<evidence type="ECO:0000313" key="5">
    <source>
        <dbReference type="Proteomes" id="UP000539350"/>
    </source>
</evidence>
<dbReference type="AlphaFoldDB" id="A0A7W2YIF0"/>
<evidence type="ECO:0000259" key="3">
    <source>
        <dbReference type="Pfam" id="PF25607"/>
    </source>
</evidence>
<accession>A0A7W2YIF0</accession>
<gene>
    <name evidence="4" type="ORF">H2508_02520</name>
</gene>
<feature type="signal peptide" evidence="2">
    <location>
        <begin position="1"/>
        <end position="24"/>
    </location>
</feature>
<dbReference type="Pfam" id="PF13584">
    <property type="entry name" value="BatD"/>
    <property type="match status" value="2"/>
</dbReference>
<feature type="domain" description="DUF7939" evidence="3">
    <location>
        <begin position="465"/>
        <end position="549"/>
    </location>
</feature>